<name>A0ABW6BCY9_9SPHI</name>
<dbReference type="RefSeq" id="WP_320184088.1">
    <property type="nucleotide sequence ID" value="NZ_CP138332.1"/>
</dbReference>
<organism evidence="1 2">
    <name type="scientific">Sphingobacterium bambusae</name>
    <dbReference type="NCBI Taxonomy" id="662858"/>
    <lineage>
        <taxon>Bacteria</taxon>
        <taxon>Pseudomonadati</taxon>
        <taxon>Bacteroidota</taxon>
        <taxon>Sphingobacteriia</taxon>
        <taxon>Sphingobacteriales</taxon>
        <taxon>Sphingobacteriaceae</taxon>
        <taxon>Sphingobacterium</taxon>
    </lineage>
</organism>
<reference evidence="2" key="1">
    <citation type="journal article" date="2019" name="Int. J. Syst. Evol. Microbiol.">
        <title>The Global Catalogue of Microorganisms (GCM) 10K type strain sequencing project: providing services to taxonomists for standard genome sequencing and annotation.</title>
        <authorList>
            <consortium name="The Broad Institute Genomics Platform"/>
            <consortium name="The Broad Institute Genome Sequencing Center for Infectious Disease"/>
            <person name="Wu L."/>
            <person name="Ma J."/>
        </authorList>
    </citation>
    <scope>NUCLEOTIDE SEQUENCE [LARGE SCALE GENOMIC DNA]</scope>
    <source>
        <strain evidence="2">KCTC 22814</strain>
    </source>
</reference>
<keyword evidence="2" id="KW-1185">Reference proteome</keyword>
<comment type="caution">
    <text evidence="1">The sequence shown here is derived from an EMBL/GenBank/DDBJ whole genome shotgun (WGS) entry which is preliminary data.</text>
</comment>
<evidence type="ECO:0000313" key="2">
    <source>
        <dbReference type="Proteomes" id="UP001597525"/>
    </source>
</evidence>
<evidence type="ECO:0000313" key="1">
    <source>
        <dbReference type="EMBL" id="MFD2966298.1"/>
    </source>
</evidence>
<protein>
    <submittedName>
        <fullName evidence="1">Uncharacterized protein</fullName>
    </submittedName>
</protein>
<accession>A0ABW6BCY9</accession>
<sequence length="170" mass="19634">MQSAIYSFCDIGRLDSVDATLPRLLDQGYFLVFFGQVKIGAQVSGKMLLLLQRDNFENLQLEKRASGGQYFLFRADLFKGYNLKGHLNNFGFLKYSLSESIVLSGKELHIIEALFSLIGQECTSEAPWNTVFHWYSKLMRLWYKCFKMMLIFRSNEDFVSLPDAFVSFTT</sequence>
<proteinExistence type="predicted"/>
<dbReference type="Proteomes" id="UP001597525">
    <property type="component" value="Unassembled WGS sequence"/>
</dbReference>
<dbReference type="EMBL" id="JBHUPB010000003">
    <property type="protein sequence ID" value="MFD2966298.1"/>
    <property type="molecule type" value="Genomic_DNA"/>
</dbReference>
<gene>
    <name evidence="1" type="ORF">ACFS7Y_02820</name>
</gene>